<dbReference type="InterPro" id="IPR012951">
    <property type="entry name" value="BBE"/>
</dbReference>
<dbReference type="InterPro" id="IPR016167">
    <property type="entry name" value="FAD-bd_PCMH_sub1"/>
</dbReference>
<dbReference type="InterPro" id="IPR036318">
    <property type="entry name" value="FAD-bd_PCMH-like_sf"/>
</dbReference>
<evidence type="ECO:0000313" key="7">
    <source>
        <dbReference type="EMBL" id="KAK2598908.1"/>
    </source>
</evidence>
<evidence type="ECO:0000256" key="3">
    <source>
        <dbReference type="ARBA" id="ARBA00022630"/>
    </source>
</evidence>
<keyword evidence="3" id="KW-0285">Flavoprotein</keyword>
<protein>
    <recommendedName>
        <fullName evidence="6">FAD-binding PCMH-type domain-containing protein</fullName>
    </recommendedName>
</protein>
<sequence>MCDVGIAAQLHSELSPQLSSPHLVSEQAPPRWSAFNAPQPGAVVNVKTEADVAAAVRYCASKDIPFLAQNGGSAWSSSFDLGRRGVLINLAALNEVIFNADKTQATIGGGSSVKNTINQASAAKALVVTGNCNCVGTLGAILGGGFGNLMGSYGLGVDNVLSMRLVTADGQLHTVTASSEPDLFWALRGAGPNLGIVTSAVVRSYPTSGADLMAWSAFVAFSPDKLEQVFQAIQDINLQPAMSVLAYLMPPGPPESTEPAVIVTMFLHKGNDTAGRAAFASIFAVGPVEVQTALLPYHQWNSGADGFCTPGGRKPSYGAGFQTLHPSTWRQIWDKYIGFQKRPTAHHSIVLLEVYPMGKVRSVASDSAAYPHRHVNFQAFAIPWYTDESLDTEAKAFGNAVRDLWRASDGLPRPAGYINFANGDDTPETVYGDSLPRLRSIKQRFDPYNRFNQWFNIV</sequence>
<dbReference type="Pfam" id="PF08031">
    <property type="entry name" value="BBE"/>
    <property type="match status" value="1"/>
</dbReference>
<dbReference type="InterPro" id="IPR016164">
    <property type="entry name" value="FAD-linked_Oxase-like_C"/>
</dbReference>
<feature type="domain" description="FAD-binding PCMH-type" evidence="6">
    <location>
        <begin position="36"/>
        <end position="207"/>
    </location>
</feature>
<reference evidence="7" key="1">
    <citation type="submission" date="2023-06" db="EMBL/GenBank/DDBJ databases">
        <title>Conoideocrella luteorostrata (Hypocreales: Clavicipitaceae), a potential biocontrol fungus for elongate hemlock scale in United States Christmas tree production areas.</title>
        <authorList>
            <person name="Barrett H."/>
            <person name="Lovett B."/>
            <person name="Macias A.M."/>
            <person name="Stajich J.E."/>
            <person name="Kasson M.T."/>
        </authorList>
    </citation>
    <scope>NUCLEOTIDE SEQUENCE</scope>
    <source>
        <strain evidence="7">ARSEF 14590</strain>
    </source>
</reference>
<dbReference type="Proteomes" id="UP001251528">
    <property type="component" value="Unassembled WGS sequence"/>
</dbReference>
<keyword evidence="5" id="KW-0560">Oxidoreductase</keyword>
<evidence type="ECO:0000256" key="2">
    <source>
        <dbReference type="ARBA" id="ARBA00005466"/>
    </source>
</evidence>
<dbReference type="InterPro" id="IPR050416">
    <property type="entry name" value="FAD-linked_Oxidoreductase"/>
</dbReference>
<evidence type="ECO:0000256" key="1">
    <source>
        <dbReference type="ARBA" id="ARBA00001974"/>
    </source>
</evidence>
<comment type="similarity">
    <text evidence="2">Belongs to the oxygen-dependent FAD-linked oxidoreductase family.</text>
</comment>
<dbReference type="GO" id="GO:0071949">
    <property type="term" value="F:FAD binding"/>
    <property type="evidence" value="ECO:0007669"/>
    <property type="project" value="InterPro"/>
</dbReference>
<dbReference type="InterPro" id="IPR016166">
    <property type="entry name" value="FAD-bd_PCMH"/>
</dbReference>
<gene>
    <name evidence="7" type="ORF">QQS21_005650</name>
</gene>
<comment type="cofactor">
    <cofactor evidence="1">
        <name>FAD</name>
        <dbReference type="ChEBI" id="CHEBI:57692"/>
    </cofactor>
</comment>
<dbReference type="PROSITE" id="PS51387">
    <property type="entry name" value="FAD_PCMH"/>
    <property type="match status" value="1"/>
</dbReference>
<dbReference type="Pfam" id="PF01565">
    <property type="entry name" value="FAD_binding_4"/>
    <property type="match status" value="1"/>
</dbReference>
<dbReference type="InterPro" id="IPR016169">
    <property type="entry name" value="FAD-bd_PCMH_sub2"/>
</dbReference>
<dbReference type="Gene3D" id="3.30.465.10">
    <property type="match status" value="1"/>
</dbReference>
<dbReference type="Gene3D" id="3.40.462.20">
    <property type="match status" value="1"/>
</dbReference>
<dbReference type="PANTHER" id="PTHR42973">
    <property type="entry name" value="BINDING OXIDOREDUCTASE, PUTATIVE (AFU_ORTHOLOGUE AFUA_1G17690)-RELATED"/>
    <property type="match status" value="1"/>
</dbReference>
<evidence type="ECO:0000259" key="6">
    <source>
        <dbReference type="PROSITE" id="PS51387"/>
    </source>
</evidence>
<proteinExistence type="inferred from homology"/>
<comment type="caution">
    <text evidence="7">The sequence shown here is derived from an EMBL/GenBank/DDBJ whole genome shotgun (WGS) entry which is preliminary data.</text>
</comment>
<dbReference type="PANTHER" id="PTHR42973:SF39">
    <property type="entry name" value="FAD-BINDING PCMH-TYPE DOMAIN-CONTAINING PROTEIN"/>
    <property type="match status" value="1"/>
</dbReference>
<evidence type="ECO:0000256" key="5">
    <source>
        <dbReference type="ARBA" id="ARBA00023002"/>
    </source>
</evidence>
<keyword evidence="8" id="KW-1185">Reference proteome</keyword>
<organism evidence="7 8">
    <name type="scientific">Conoideocrella luteorostrata</name>
    <dbReference type="NCBI Taxonomy" id="1105319"/>
    <lineage>
        <taxon>Eukaryota</taxon>
        <taxon>Fungi</taxon>
        <taxon>Dikarya</taxon>
        <taxon>Ascomycota</taxon>
        <taxon>Pezizomycotina</taxon>
        <taxon>Sordariomycetes</taxon>
        <taxon>Hypocreomycetidae</taxon>
        <taxon>Hypocreales</taxon>
        <taxon>Clavicipitaceae</taxon>
        <taxon>Conoideocrella</taxon>
    </lineage>
</organism>
<name>A0AAJ0FTM9_9HYPO</name>
<evidence type="ECO:0000256" key="4">
    <source>
        <dbReference type="ARBA" id="ARBA00022827"/>
    </source>
</evidence>
<dbReference type="AlphaFoldDB" id="A0AAJ0FTM9"/>
<dbReference type="InterPro" id="IPR006094">
    <property type="entry name" value="Oxid_FAD_bind_N"/>
</dbReference>
<dbReference type="EMBL" id="JASWJB010000096">
    <property type="protein sequence ID" value="KAK2598908.1"/>
    <property type="molecule type" value="Genomic_DNA"/>
</dbReference>
<dbReference type="SUPFAM" id="SSF55103">
    <property type="entry name" value="FAD-linked oxidases, C-terminal domain"/>
    <property type="match status" value="1"/>
</dbReference>
<keyword evidence="4" id="KW-0274">FAD</keyword>
<dbReference type="SUPFAM" id="SSF56176">
    <property type="entry name" value="FAD-binding/transporter-associated domain-like"/>
    <property type="match status" value="1"/>
</dbReference>
<dbReference type="Gene3D" id="3.30.43.10">
    <property type="entry name" value="Uridine Diphospho-n-acetylenolpyruvylglucosamine Reductase, domain 2"/>
    <property type="match status" value="1"/>
</dbReference>
<dbReference type="GO" id="GO:0016491">
    <property type="term" value="F:oxidoreductase activity"/>
    <property type="evidence" value="ECO:0007669"/>
    <property type="project" value="UniProtKB-KW"/>
</dbReference>
<accession>A0AAJ0FTM9</accession>
<evidence type="ECO:0000313" key="8">
    <source>
        <dbReference type="Proteomes" id="UP001251528"/>
    </source>
</evidence>